<dbReference type="PANTHER" id="PTHR30290">
    <property type="entry name" value="PERIPLASMIC BINDING COMPONENT OF ABC TRANSPORTER"/>
    <property type="match status" value="1"/>
</dbReference>
<dbReference type="SUPFAM" id="SSF53850">
    <property type="entry name" value="Periplasmic binding protein-like II"/>
    <property type="match status" value="1"/>
</dbReference>
<dbReference type="EMBL" id="VBAO01000092">
    <property type="protein sequence ID" value="TMI83102.1"/>
    <property type="molecule type" value="Genomic_DNA"/>
</dbReference>
<sequence length="534" mass="59849">MAGMTRRRFLARAGAAASAGMALGGLGGGIRRADAYITRKGKKILVVGAAQEVPNLDPSLHYDWSTRMLQQSTYDALLKYVGNPPQTVPWLATGYEASPDAKTWTFHLDRRARFHIGDPVDSAAIKSSFTRTIELRQGPAWTLQGVLDPADIETPDSLTVVFHLKQPFAPFAAIVPWWYIMNPREIRIHDQDHDYAQAWLREHDVGSGPFRVVSWQPNAAYELEAVQDYWKGWPSQGHLDGFLFQVMREASTQKLAIQRGDIDVSTNIVPEDLDLLAHAPGTYVTENPGITTFGVKMNNQRGPTANKALRKAVAYAFDYKDLINIYKGHAVLENSPVPIGMRGHVDLPAYRQDLERARAFLKEAGVPVPVRLTYVFVDGFEEEKQIGLALKASLAQIGINVELIGRTWPTMVGMGSKPETMPDMMAVFVTPLYNDPDAVLSQYTPTAWGQYYGVTFYQNEGVTSMVERARSLADWSARVAIYQGVQKVIWEDSPEIFGMQYMRRWAFRSAVKGFQFCPLRATNEIDMYTIYLQG</sequence>
<dbReference type="InterPro" id="IPR000914">
    <property type="entry name" value="SBP_5_dom"/>
</dbReference>
<dbReference type="Gene3D" id="3.10.105.10">
    <property type="entry name" value="Dipeptide-binding Protein, Domain 3"/>
    <property type="match status" value="1"/>
</dbReference>
<feature type="domain" description="Solute-binding protein family 5" evidence="1">
    <location>
        <begin position="87"/>
        <end position="446"/>
    </location>
</feature>
<evidence type="ECO:0000313" key="2">
    <source>
        <dbReference type="EMBL" id="TMI83102.1"/>
    </source>
</evidence>
<dbReference type="GO" id="GO:0042597">
    <property type="term" value="C:periplasmic space"/>
    <property type="evidence" value="ECO:0007669"/>
    <property type="project" value="UniProtKB-ARBA"/>
</dbReference>
<dbReference type="GO" id="GO:1904680">
    <property type="term" value="F:peptide transmembrane transporter activity"/>
    <property type="evidence" value="ECO:0007669"/>
    <property type="project" value="TreeGrafter"/>
</dbReference>
<dbReference type="Gene3D" id="3.40.190.10">
    <property type="entry name" value="Periplasmic binding protein-like II"/>
    <property type="match status" value="1"/>
</dbReference>
<reference evidence="2 3" key="1">
    <citation type="journal article" date="2019" name="Nat. Microbiol.">
        <title>Mediterranean grassland soil C-N compound turnover is dependent on rainfall and depth, and is mediated by genomically divergent microorganisms.</title>
        <authorList>
            <person name="Diamond S."/>
            <person name="Andeer P.F."/>
            <person name="Li Z."/>
            <person name="Crits-Christoph A."/>
            <person name="Burstein D."/>
            <person name="Anantharaman K."/>
            <person name="Lane K.R."/>
            <person name="Thomas B.C."/>
            <person name="Pan C."/>
            <person name="Northen T.R."/>
            <person name="Banfield J.F."/>
        </authorList>
    </citation>
    <scope>NUCLEOTIDE SEQUENCE [LARGE SCALE GENOMIC DNA]</scope>
    <source>
        <strain evidence="2">NP_7</strain>
    </source>
</reference>
<dbReference type="InterPro" id="IPR030678">
    <property type="entry name" value="Peptide/Ni-bd"/>
</dbReference>
<comment type="caution">
    <text evidence="2">The sequence shown here is derived from an EMBL/GenBank/DDBJ whole genome shotgun (WGS) entry which is preliminary data.</text>
</comment>
<proteinExistence type="predicted"/>
<dbReference type="PANTHER" id="PTHR30290:SF34">
    <property type="entry name" value="ABC TRANSPORTER, PERIPLASMIC OLIGO-PEPTIDE BINDING PROTEIN, PUTATIVE-RELATED"/>
    <property type="match status" value="1"/>
</dbReference>
<dbReference type="InterPro" id="IPR006311">
    <property type="entry name" value="TAT_signal"/>
</dbReference>
<evidence type="ECO:0000313" key="3">
    <source>
        <dbReference type="Proteomes" id="UP000320048"/>
    </source>
</evidence>
<dbReference type="AlphaFoldDB" id="A0A537JIF2"/>
<dbReference type="Gene3D" id="3.90.76.10">
    <property type="entry name" value="Dipeptide-binding Protein, Domain 1"/>
    <property type="match status" value="1"/>
</dbReference>
<evidence type="ECO:0000259" key="1">
    <source>
        <dbReference type="Pfam" id="PF00496"/>
    </source>
</evidence>
<dbReference type="PIRSF" id="PIRSF002741">
    <property type="entry name" value="MppA"/>
    <property type="match status" value="1"/>
</dbReference>
<name>A0A537JIF2_9BACT</name>
<dbReference type="CDD" id="cd08512">
    <property type="entry name" value="PBP2_NikA_DppA_OppA_like_7"/>
    <property type="match status" value="1"/>
</dbReference>
<dbReference type="Pfam" id="PF00496">
    <property type="entry name" value="SBP_bac_5"/>
    <property type="match status" value="1"/>
</dbReference>
<accession>A0A537JIF2</accession>
<dbReference type="InterPro" id="IPR039424">
    <property type="entry name" value="SBP_5"/>
</dbReference>
<dbReference type="GO" id="GO:0015833">
    <property type="term" value="P:peptide transport"/>
    <property type="evidence" value="ECO:0007669"/>
    <property type="project" value="TreeGrafter"/>
</dbReference>
<dbReference type="GO" id="GO:0043190">
    <property type="term" value="C:ATP-binding cassette (ABC) transporter complex"/>
    <property type="evidence" value="ECO:0007669"/>
    <property type="project" value="InterPro"/>
</dbReference>
<protein>
    <submittedName>
        <fullName evidence="2">ABC transporter substrate-binding protein</fullName>
    </submittedName>
</protein>
<gene>
    <name evidence="2" type="ORF">E6H04_03565</name>
</gene>
<organism evidence="2 3">
    <name type="scientific">Candidatus Segetimicrobium genomatis</name>
    <dbReference type="NCBI Taxonomy" id="2569760"/>
    <lineage>
        <taxon>Bacteria</taxon>
        <taxon>Bacillati</taxon>
        <taxon>Candidatus Sysuimicrobiota</taxon>
        <taxon>Candidatus Sysuimicrobiia</taxon>
        <taxon>Candidatus Sysuimicrobiales</taxon>
        <taxon>Candidatus Segetimicrobiaceae</taxon>
        <taxon>Candidatus Segetimicrobium</taxon>
    </lineage>
</organism>
<dbReference type="Proteomes" id="UP000320048">
    <property type="component" value="Unassembled WGS sequence"/>
</dbReference>
<dbReference type="PROSITE" id="PS51318">
    <property type="entry name" value="TAT"/>
    <property type="match status" value="1"/>
</dbReference>